<evidence type="ECO:0000313" key="3">
    <source>
        <dbReference type="EMBL" id="KAJ7196464.1"/>
    </source>
</evidence>
<feature type="chain" id="PRO_5042089799" evidence="2">
    <location>
        <begin position="20"/>
        <end position="352"/>
    </location>
</feature>
<dbReference type="AlphaFoldDB" id="A0AAD6Y4N9"/>
<evidence type="ECO:0000256" key="2">
    <source>
        <dbReference type="SAM" id="SignalP"/>
    </source>
</evidence>
<dbReference type="Proteomes" id="UP001219525">
    <property type="component" value="Unassembled WGS sequence"/>
</dbReference>
<organism evidence="3 4">
    <name type="scientific">Mycena pura</name>
    <dbReference type="NCBI Taxonomy" id="153505"/>
    <lineage>
        <taxon>Eukaryota</taxon>
        <taxon>Fungi</taxon>
        <taxon>Dikarya</taxon>
        <taxon>Basidiomycota</taxon>
        <taxon>Agaricomycotina</taxon>
        <taxon>Agaricomycetes</taxon>
        <taxon>Agaricomycetidae</taxon>
        <taxon>Agaricales</taxon>
        <taxon>Marasmiineae</taxon>
        <taxon>Mycenaceae</taxon>
        <taxon>Mycena</taxon>
    </lineage>
</organism>
<gene>
    <name evidence="3" type="ORF">GGX14DRAFT_672406</name>
</gene>
<evidence type="ECO:0000256" key="1">
    <source>
        <dbReference type="SAM" id="MobiDB-lite"/>
    </source>
</evidence>
<accession>A0AAD6Y4N9</accession>
<reference evidence="3" key="1">
    <citation type="submission" date="2023-03" db="EMBL/GenBank/DDBJ databases">
        <title>Massive genome expansion in bonnet fungi (Mycena s.s.) driven by repeated elements and novel gene families across ecological guilds.</title>
        <authorList>
            <consortium name="Lawrence Berkeley National Laboratory"/>
            <person name="Harder C.B."/>
            <person name="Miyauchi S."/>
            <person name="Viragh M."/>
            <person name="Kuo A."/>
            <person name="Thoen E."/>
            <person name="Andreopoulos B."/>
            <person name="Lu D."/>
            <person name="Skrede I."/>
            <person name="Drula E."/>
            <person name="Henrissat B."/>
            <person name="Morin E."/>
            <person name="Kohler A."/>
            <person name="Barry K."/>
            <person name="LaButti K."/>
            <person name="Morin E."/>
            <person name="Salamov A."/>
            <person name="Lipzen A."/>
            <person name="Mereny Z."/>
            <person name="Hegedus B."/>
            <person name="Baldrian P."/>
            <person name="Stursova M."/>
            <person name="Weitz H."/>
            <person name="Taylor A."/>
            <person name="Grigoriev I.V."/>
            <person name="Nagy L.G."/>
            <person name="Martin F."/>
            <person name="Kauserud H."/>
        </authorList>
    </citation>
    <scope>NUCLEOTIDE SEQUENCE</scope>
    <source>
        <strain evidence="3">9144</strain>
    </source>
</reference>
<keyword evidence="2" id="KW-0732">Signal</keyword>
<feature type="signal peptide" evidence="2">
    <location>
        <begin position="1"/>
        <end position="19"/>
    </location>
</feature>
<protein>
    <submittedName>
        <fullName evidence="3">Uncharacterized protein</fullName>
    </submittedName>
</protein>
<comment type="caution">
    <text evidence="3">The sequence shown here is derived from an EMBL/GenBank/DDBJ whole genome shotgun (WGS) entry which is preliminary data.</text>
</comment>
<keyword evidence="4" id="KW-1185">Reference proteome</keyword>
<name>A0AAD6Y4N9_9AGAR</name>
<evidence type="ECO:0000313" key="4">
    <source>
        <dbReference type="Proteomes" id="UP001219525"/>
    </source>
</evidence>
<dbReference type="EMBL" id="JARJCW010000083">
    <property type="protein sequence ID" value="KAJ7196464.1"/>
    <property type="molecule type" value="Genomic_DNA"/>
</dbReference>
<proteinExistence type="predicted"/>
<sequence length="352" mass="38231">MRFASVLVALVLCVVQARAASVDKRKGNGAPDKRAGFTYLDAETPDKRAGFTYLDAETPDKRAGFTYLDAETPDKRAGFTYLDAETPDTGKRAGFTYLDAETPDKRAEDVETPDKREALLDLVGLSFPLIFLSLPPSCLFFWASWLYVVLNECHLSRLADSRQACLSASSPTAQRHADCLSMLSGKPSASLSCTPSHQCCRELAPAHKSVHRQNTDKKRKQHLSRRASPVHMSHRPLHGGARAHAHLALPAGRVRDFLGCASLLSPLTASSTHPACIALPAALHSPHTARLLPAVRSLFAARSPPSAACLPPSTARLPTFAASTRRLATRASRAAAYRCSRSSDYLYHSVFL</sequence>
<feature type="region of interest" description="Disordered" evidence="1">
    <location>
        <begin position="207"/>
        <end position="237"/>
    </location>
</feature>